<gene>
    <name evidence="4" type="primary">TY3B-I</name>
    <name evidence="4" type="ORF">AWC38_SpisGene22176</name>
</gene>
<dbReference type="InterPro" id="IPR012337">
    <property type="entry name" value="RNaseH-like_sf"/>
</dbReference>
<dbReference type="GO" id="GO:0003676">
    <property type="term" value="F:nucleic acid binding"/>
    <property type="evidence" value="ECO:0007669"/>
    <property type="project" value="InterPro"/>
</dbReference>
<accession>A0A2B4RBG3</accession>
<reference evidence="5" key="1">
    <citation type="journal article" date="2017" name="bioRxiv">
        <title>Comparative analysis of the genomes of Stylophora pistillata and Acropora digitifera provides evidence for extensive differences between species of corals.</title>
        <authorList>
            <person name="Voolstra C.R."/>
            <person name="Li Y."/>
            <person name="Liew Y.J."/>
            <person name="Baumgarten S."/>
            <person name="Zoccola D."/>
            <person name="Flot J.-F."/>
            <person name="Tambutte S."/>
            <person name="Allemand D."/>
            <person name="Aranda M."/>
        </authorList>
    </citation>
    <scope>NUCLEOTIDE SEQUENCE [LARGE SCALE GENOMIC DNA]</scope>
</reference>
<dbReference type="Gene3D" id="3.30.70.270">
    <property type="match status" value="2"/>
</dbReference>
<dbReference type="InterPro" id="IPR043128">
    <property type="entry name" value="Rev_trsase/Diguanyl_cyclase"/>
</dbReference>
<dbReference type="OrthoDB" id="2286242at2759"/>
<comment type="caution">
    <text evidence="4">The sequence shown here is derived from an EMBL/GenBank/DDBJ whole genome shotgun (WGS) entry which is preliminary data.</text>
</comment>
<dbReference type="Pfam" id="PF17919">
    <property type="entry name" value="RT_RNaseH_2"/>
    <property type="match status" value="1"/>
</dbReference>
<dbReference type="SUPFAM" id="SSF56672">
    <property type="entry name" value="DNA/RNA polymerases"/>
    <property type="match status" value="1"/>
</dbReference>
<dbReference type="EMBL" id="LSMT01000910">
    <property type="protein sequence ID" value="PFX13718.1"/>
    <property type="molecule type" value="Genomic_DNA"/>
</dbReference>
<dbReference type="InterPro" id="IPR036397">
    <property type="entry name" value="RNaseH_sf"/>
</dbReference>
<dbReference type="PANTHER" id="PTHR37984">
    <property type="entry name" value="PROTEIN CBG26694"/>
    <property type="match status" value="1"/>
</dbReference>
<organism evidence="4 5">
    <name type="scientific">Stylophora pistillata</name>
    <name type="common">Smooth cauliflower coral</name>
    <dbReference type="NCBI Taxonomy" id="50429"/>
    <lineage>
        <taxon>Eukaryota</taxon>
        <taxon>Metazoa</taxon>
        <taxon>Cnidaria</taxon>
        <taxon>Anthozoa</taxon>
        <taxon>Hexacorallia</taxon>
        <taxon>Scleractinia</taxon>
        <taxon>Astrocoeniina</taxon>
        <taxon>Pocilloporidae</taxon>
        <taxon>Stylophora</taxon>
    </lineage>
</organism>
<dbReference type="PANTHER" id="PTHR37984:SF5">
    <property type="entry name" value="PROTEIN NYNRIN-LIKE"/>
    <property type="match status" value="1"/>
</dbReference>
<name>A0A2B4RBG3_STYPI</name>
<sequence length="606" mass="69283">MEGVQVDLNVDRTVTPVAQPHRRILFSVMPKLEAELEILIRDDVIEKVEEPTSWVSPVVITPKRTANEIRLNVDMREANKAIPRTHTIMPTLEDITHELNGANFFPDLDMNQGYHQLELQENSRDISTFSRHIGLYRYKRLNFGTRSAGMKFSKDGASPDPRKVEAIKAAEPPRNAKELSSLLCTVQYNARFMEKYAPETDLLRGLLKANVFAWTRGHQEAFESLKEGLSSDTVLVYFDLAAEHEVHVDGCPLGISATLVQRESSDKGWRLVQYASRALSDAARNYSQIELEMLAADFACRKFHVFIYGLPFKIVTDHKPLEVILNRHQTSIPLQRMMVRMLDYEFKVEYRPGKTNISEYTSRHPRETCTRRELGTTKDVKQYVNFVVASDIPRAISKEDLVKATENDEELKSLNTEEVKTDNGPPFNGSKFAKYAQEQGLMHRKVTPGWAEANGDVERFIQTVKKSARVVKIEGKAFKPEIQRKNRGNTLTPAYDPRPHAVVGRKGSMIAVKRGKEVKSRNSSHCRVLKYAGKEEHDDLDWDKEHQPMNRRPTNRHNEVGEVPGEGNIVMQETHRGPTIAPSEPRRSVRARTSTWETIYRDFKLH</sequence>
<dbReference type="CDD" id="cd01647">
    <property type="entry name" value="RT_LTR"/>
    <property type="match status" value="1"/>
</dbReference>
<keyword evidence="1" id="KW-0511">Multifunctional enzyme</keyword>
<dbReference type="InterPro" id="IPR043502">
    <property type="entry name" value="DNA/RNA_pol_sf"/>
</dbReference>
<dbReference type="Gene3D" id="3.10.10.10">
    <property type="entry name" value="HIV Type 1 Reverse Transcriptase, subunit A, domain 1"/>
    <property type="match status" value="1"/>
</dbReference>
<dbReference type="InterPro" id="IPR041577">
    <property type="entry name" value="RT_RNaseH_2"/>
</dbReference>
<evidence type="ECO:0000313" key="5">
    <source>
        <dbReference type="Proteomes" id="UP000225706"/>
    </source>
</evidence>
<dbReference type="InterPro" id="IPR001584">
    <property type="entry name" value="Integrase_cat-core"/>
</dbReference>
<dbReference type="Proteomes" id="UP000225706">
    <property type="component" value="Unassembled WGS sequence"/>
</dbReference>
<proteinExistence type="predicted"/>
<dbReference type="Gene3D" id="3.30.420.10">
    <property type="entry name" value="Ribonuclease H-like superfamily/Ribonuclease H"/>
    <property type="match status" value="1"/>
</dbReference>
<evidence type="ECO:0000259" key="3">
    <source>
        <dbReference type="PROSITE" id="PS50994"/>
    </source>
</evidence>
<keyword evidence="5" id="KW-1185">Reference proteome</keyword>
<dbReference type="AlphaFoldDB" id="A0A2B4RBG3"/>
<protein>
    <submittedName>
        <fullName evidence="4">Transposon Ty3-I Gag-Pol polyprotein</fullName>
    </submittedName>
</protein>
<dbReference type="SUPFAM" id="SSF53098">
    <property type="entry name" value="Ribonuclease H-like"/>
    <property type="match status" value="1"/>
</dbReference>
<feature type="domain" description="Integrase catalytic" evidence="3">
    <location>
        <begin position="348"/>
        <end position="466"/>
    </location>
</feature>
<evidence type="ECO:0000256" key="1">
    <source>
        <dbReference type="ARBA" id="ARBA00023268"/>
    </source>
</evidence>
<dbReference type="STRING" id="50429.A0A2B4RBG3"/>
<dbReference type="GO" id="GO:0015074">
    <property type="term" value="P:DNA integration"/>
    <property type="evidence" value="ECO:0007669"/>
    <property type="project" value="InterPro"/>
</dbReference>
<evidence type="ECO:0000256" key="2">
    <source>
        <dbReference type="SAM" id="MobiDB-lite"/>
    </source>
</evidence>
<dbReference type="CDD" id="cd09274">
    <property type="entry name" value="RNase_HI_RT_Ty3"/>
    <property type="match status" value="1"/>
</dbReference>
<dbReference type="PROSITE" id="PS50994">
    <property type="entry name" value="INTEGRASE"/>
    <property type="match status" value="1"/>
</dbReference>
<dbReference type="InterPro" id="IPR050951">
    <property type="entry name" value="Retrovirus_Pol_polyprotein"/>
</dbReference>
<evidence type="ECO:0000313" key="4">
    <source>
        <dbReference type="EMBL" id="PFX13718.1"/>
    </source>
</evidence>
<feature type="region of interest" description="Disordered" evidence="2">
    <location>
        <begin position="544"/>
        <end position="563"/>
    </location>
</feature>